<dbReference type="PANTHER" id="PTHR30336:SF6">
    <property type="entry name" value="INTEGRAL MEMBRANE PROTEIN"/>
    <property type="match status" value="1"/>
</dbReference>
<evidence type="ECO:0000313" key="3">
    <source>
        <dbReference type="EMBL" id="MPL62219.1"/>
    </source>
</evidence>
<dbReference type="EMBL" id="VSSQ01000017">
    <property type="protein sequence ID" value="MPL62219.1"/>
    <property type="molecule type" value="Genomic_DNA"/>
</dbReference>
<proteinExistence type="predicted"/>
<reference evidence="3" key="1">
    <citation type="submission" date="2019-08" db="EMBL/GenBank/DDBJ databases">
        <authorList>
            <person name="Kucharzyk K."/>
            <person name="Murdoch R.W."/>
            <person name="Higgins S."/>
            <person name="Loffler F."/>
        </authorList>
    </citation>
    <scope>NUCLEOTIDE SEQUENCE</scope>
</reference>
<comment type="caution">
    <text evidence="3">The sequence shown here is derived from an EMBL/GenBank/DDBJ whole genome shotgun (WGS) entry which is preliminary data.</text>
</comment>
<sequence length="240" mass="27382">MKNSRIKVKKWLKVGISILAIFLVLFFAISLIVYFYISNYSKEFIYDSAASIPKNKAGLVLGTSPVTKAGSLNLFFINRMTATKDLLDAEKIDYAIVSGDNRTVAYNEPKYMKNYLLKLNVDEHAIVSDYAGRRTLDSVLRSNEVFNQNEITIISQKYHNERAIFIARKNGINAVAYNAKYPFEKFSDNIYINAKNFLREILARDLAVIDILTHKRPAILGNSIEIENEKIEGVKRLILE</sequence>
<keyword evidence="1" id="KW-1133">Transmembrane helix</keyword>
<protein>
    <recommendedName>
        <fullName evidence="2">DUF218 domain-containing protein</fullName>
    </recommendedName>
</protein>
<dbReference type="InterPro" id="IPR051599">
    <property type="entry name" value="Cell_Envelope_Assoc"/>
</dbReference>
<accession>A0A644T615</accession>
<name>A0A644T615_9ZZZZ</name>
<organism evidence="3">
    <name type="scientific">bioreactor metagenome</name>
    <dbReference type="NCBI Taxonomy" id="1076179"/>
    <lineage>
        <taxon>unclassified sequences</taxon>
        <taxon>metagenomes</taxon>
        <taxon>ecological metagenomes</taxon>
    </lineage>
</organism>
<keyword evidence="1" id="KW-0472">Membrane</keyword>
<dbReference type="PANTHER" id="PTHR30336">
    <property type="entry name" value="INNER MEMBRANE PROTEIN, PROBABLE PERMEASE"/>
    <property type="match status" value="1"/>
</dbReference>
<dbReference type="GO" id="GO:0005886">
    <property type="term" value="C:plasma membrane"/>
    <property type="evidence" value="ECO:0007669"/>
    <property type="project" value="TreeGrafter"/>
</dbReference>
<dbReference type="Pfam" id="PF02698">
    <property type="entry name" value="DUF218"/>
    <property type="match status" value="1"/>
</dbReference>
<evidence type="ECO:0000256" key="1">
    <source>
        <dbReference type="SAM" id="Phobius"/>
    </source>
</evidence>
<evidence type="ECO:0000259" key="2">
    <source>
        <dbReference type="Pfam" id="PF02698"/>
    </source>
</evidence>
<dbReference type="InterPro" id="IPR003848">
    <property type="entry name" value="DUF218"/>
</dbReference>
<feature type="transmembrane region" description="Helical" evidence="1">
    <location>
        <begin position="12"/>
        <end position="37"/>
    </location>
</feature>
<gene>
    <name evidence="3" type="ORF">SDC9_07824</name>
</gene>
<feature type="domain" description="DUF218" evidence="2">
    <location>
        <begin position="59"/>
        <end position="202"/>
    </location>
</feature>
<dbReference type="CDD" id="cd06259">
    <property type="entry name" value="YdcF-like"/>
    <property type="match status" value="1"/>
</dbReference>
<keyword evidence="1" id="KW-0812">Transmembrane</keyword>
<dbReference type="AlphaFoldDB" id="A0A644T615"/>